<feature type="domain" description="ABC-type glycine betaine transport system substrate-binding" evidence="2">
    <location>
        <begin position="35"/>
        <end position="295"/>
    </location>
</feature>
<dbReference type="Gene3D" id="3.40.190.10">
    <property type="entry name" value="Periplasmic binding protein-like II"/>
    <property type="match status" value="1"/>
</dbReference>
<gene>
    <name evidence="3" type="ORF">UG56_011080</name>
</gene>
<dbReference type="PROSITE" id="PS51257">
    <property type="entry name" value="PROKAR_LIPOPROTEIN"/>
    <property type="match status" value="1"/>
</dbReference>
<evidence type="ECO:0000313" key="4">
    <source>
        <dbReference type="Proteomes" id="UP000033772"/>
    </source>
</evidence>
<name>A0A1J4N7Z8_9ACTN</name>
<evidence type="ECO:0000313" key="3">
    <source>
        <dbReference type="EMBL" id="OIJ26776.1"/>
    </source>
</evidence>
<keyword evidence="1" id="KW-0732">Signal</keyword>
<evidence type="ECO:0000259" key="2">
    <source>
        <dbReference type="Pfam" id="PF04069"/>
    </source>
</evidence>
<protein>
    <submittedName>
        <fullName evidence="3">Glycine/betaine ABC transporter substrate-binding protein</fullName>
    </submittedName>
</protein>
<dbReference type="CDD" id="cd13606">
    <property type="entry name" value="PBP2_ProX_like"/>
    <property type="match status" value="1"/>
</dbReference>
<dbReference type="SUPFAM" id="SSF53850">
    <property type="entry name" value="Periplasmic binding protein-like II"/>
    <property type="match status" value="1"/>
</dbReference>
<evidence type="ECO:0000256" key="1">
    <source>
        <dbReference type="SAM" id="SignalP"/>
    </source>
</evidence>
<reference evidence="3" key="1">
    <citation type="submission" date="2016-10" db="EMBL/GenBank/DDBJ databases">
        <title>Draft Genome Sequence of Nocardioides luteus Strain BAFB, an Alkane-Degrading Bacterium Isolated from JP-7 Polluted Soil.</title>
        <authorList>
            <person name="Brown L."/>
            <person name="Ruiz O.N."/>
            <person name="Gunasekera T."/>
        </authorList>
    </citation>
    <scope>NUCLEOTIDE SEQUENCE [LARGE SCALE GENOMIC DNA]</scope>
    <source>
        <strain evidence="3">BAFB</strain>
    </source>
</reference>
<dbReference type="GO" id="GO:0043190">
    <property type="term" value="C:ATP-binding cassette (ABC) transporter complex"/>
    <property type="evidence" value="ECO:0007669"/>
    <property type="project" value="InterPro"/>
</dbReference>
<proteinExistence type="predicted"/>
<feature type="chain" id="PRO_5039492732" evidence="1">
    <location>
        <begin position="25"/>
        <end position="299"/>
    </location>
</feature>
<feature type="signal peptide" evidence="1">
    <location>
        <begin position="1"/>
        <end position="24"/>
    </location>
</feature>
<dbReference type="Pfam" id="PF04069">
    <property type="entry name" value="OpuAC"/>
    <property type="match status" value="1"/>
</dbReference>
<dbReference type="InterPro" id="IPR007210">
    <property type="entry name" value="ABC_Gly_betaine_transp_sub-bd"/>
</dbReference>
<dbReference type="GO" id="GO:0022857">
    <property type="term" value="F:transmembrane transporter activity"/>
    <property type="evidence" value="ECO:0007669"/>
    <property type="project" value="InterPro"/>
</dbReference>
<organism evidence="3 4">
    <name type="scientific">Nocardioides luteus</name>
    <dbReference type="NCBI Taxonomy" id="1844"/>
    <lineage>
        <taxon>Bacteria</taxon>
        <taxon>Bacillati</taxon>
        <taxon>Actinomycetota</taxon>
        <taxon>Actinomycetes</taxon>
        <taxon>Propionibacteriales</taxon>
        <taxon>Nocardioidaceae</taxon>
        <taxon>Nocardioides</taxon>
    </lineage>
</organism>
<dbReference type="Gene3D" id="3.40.190.120">
    <property type="entry name" value="Osmoprotection protein (prox), domain 2"/>
    <property type="match status" value="1"/>
</dbReference>
<comment type="caution">
    <text evidence="3">The sequence shown here is derived from an EMBL/GenBank/DDBJ whole genome shotgun (WGS) entry which is preliminary data.</text>
</comment>
<accession>A0A1J4N7Z8</accession>
<dbReference type="Proteomes" id="UP000033772">
    <property type="component" value="Unassembled WGS sequence"/>
</dbReference>
<keyword evidence="4" id="KW-1185">Reference proteome</keyword>
<dbReference type="STRING" id="1844.UG56_011080"/>
<dbReference type="AlphaFoldDB" id="A0A1J4N7Z8"/>
<sequence>MKIYLAVAASAALLAGCGSGDPLATDAAGGDEKGTITVGSADFPESALIAEIYAGALEAKGVEVKKNLNIGSREAYVPALQDGSIDLIPEYTGALLHYFDEDATATDSESVYKALTAAAPKDLSVLTMSSAEDKDVVAVTKATADKYSLKSIGDLADVADELTLGGPPEWKTRRQGVKGLADVYGVEFGTFRALDAGGPLTVQALKNGQVDAADLFTTDPSIQENGFVMLEDPESLFPAENVVPLIAEAKADDKVSQALDAVSAELDTETLATLVAQVIVDKKDAEDVATAFLSEQGLA</sequence>
<dbReference type="EMBL" id="JZDQ02000013">
    <property type="protein sequence ID" value="OIJ26776.1"/>
    <property type="molecule type" value="Genomic_DNA"/>
</dbReference>